<comment type="caution">
    <text evidence="4">The sequence shown here is derived from an EMBL/GenBank/DDBJ whole genome shotgun (WGS) entry which is preliminary data.</text>
</comment>
<dbReference type="Proteomes" id="UP000037136">
    <property type="component" value="Unassembled WGS sequence"/>
</dbReference>
<dbReference type="SUPFAM" id="SSF55874">
    <property type="entry name" value="ATPase domain of HSP90 chaperone/DNA topoisomerase II/histidine kinase"/>
    <property type="match status" value="1"/>
</dbReference>
<dbReference type="InterPro" id="IPR038973">
    <property type="entry name" value="MutL/Mlh/Pms-like"/>
</dbReference>
<dbReference type="Gene3D" id="3.30.1540.20">
    <property type="entry name" value="MutL, C-terminal domain, dimerisation subdomain"/>
    <property type="match status" value="1"/>
</dbReference>
<gene>
    <name evidence="4" type="ORF">XA68_11251</name>
</gene>
<sequence>MSIRRLPDHVVEKLQSSAAITSLNGVVCGLLKNSLDGGAVRVLIRLDYARGNCSVEDDGLGIEPYEFREDGGLIKLHHTSKTSPSTRLHGSRGDFLASLAGLSLLSVVSRHHSHLSQAFLAVHNSRVLTRQIPASAEQRLVTFDRGTRVSIHALFGSMPVRVKHQASVFSGRPAIDKEWAQLVHEIVALLLAWPSEVSVFLTETASRRELRLKSSANVDLAIRTSRLFAQASLADSDDGDSWIPLSASGRHVRVKGCISANPVASRRAQMMSLGVQPILNTHECNFLYEAVNQMFDNSSFGVVDNGGATGKRRKGLERWPMFYLHMTLPGAEQNGLDMSNESHKVVGDVVHLLKSLSFEFLRKQCMRPRALGKPRSHGRSMGSSTLSTRTPSQMPHATAEALPSRGLLDDWQHVKIGHVACRSKETNLVGAERRPLQAQGTDAPRLVGEGGKLLGMPFEDVQPLGEVPAGQTDAERNTAQDPQSPDSTLADYTGTVARQAGRLRVLGSTKAKPQPSEWLQGVLEAWKNPVFETAQVAIPRVQATGPAEACGHVVRFETKSMSLEGRLLRSALADAEVIGQVDCKFVLVRLPLGAKGGETATGLVVIDQHAADERCRLEELCRTYFDDDNLDAVTEALERPVLLEASVREGELLRRYREHFHGWGIVYAVHNDTTTCQVRVTRLPPSIAERCSSEPRLLIDLIRKEMWTLADGVTMPMTREMARARGSSWPSRFRGCPSGILELLYSRSCRSAIMFNDELSAEERVHLVRRLALCAFPFQCAHGRPSMVPLADLGCGAGRTWREGRSVDGEGWKRWMVTSE</sequence>
<dbReference type="InterPro" id="IPR037198">
    <property type="entry name" value="MutL_C_sf"/>
</dbReference>
<dbReference type="OrthoDB" id="429932at2759"/>
<evidence type="ECO:0000259" key="3">
    <source>
        <dbReference type="SMART" id="SM00853"/>
    </source>
</evidence>
<reference evidence="4 5" key="2">
    <citation type="journal article" date="2017" name="Sci. Rep.">
        <title>Ant-infecting Ophiocordyceps genomes reveal a high diversity of potential behavioral manipulation genes and a possible major role for enterotoxins.</title>
        <authorList>
            <person name="de Bekker C."/>
            <person name="Ohm R.A."/>
            <person name="Evans H.C."/>
            <person name="Brachmann A."/>
            <person name="Hughes D.P."/>
        </authorList>
    </citation>
    <scope>NUCLEOTIDE SEQUENCE [LARGE SCALE GENOMIC DNA]</scope>
    <source>
        <strain evidence="4 5">SC16a</strain>
    </source>
</reference>
<keyword evidence="5" id="KW-1185">Reference proteome</keyword>
<dbReference type="GO" id="GO:0140664">
    <property type="term" value="F:ATP-dependent DNA damage sensor activity"/>
    <property type="evidence" value="ECO:0007669"/>
    <property type="project" value="InterPro"/>
</dbReference>
<dbReference type="Gene3D" id="3.30.565.10">
    <property type="entry name" value="Histidine kinase-like ATPase, C-terminal domain"/>
    <property type="match status" value="1"/>
</dbReference>
<feature type="region of interest" description="Disordered" evidence="2">
    <location>
        <begin position="370"/>
        <end position="397"/>
    </location>
</feature>
<dbReference type="InterPro" id="IPR042120">
    <property type="entry name" value="MutL_C_dimsub"/>
</dbReference>
<dbReference type="GO" id="GO:0032300">
    <property type="term" value="C:mismatch repair complex"/>
    <property type="evidence" value="ECO:0007669"/>
    <property type="project" value="InterPro"/>
</dbReference>
<organism evidence="4 5">
    <name type="scientific">Ophiocordyceps unilateralis</name>
    <name type="common">Zombie-ant fungus</name>
    <name type="synonym">Torrubia unilateralis</name>
    <dbReference type="NCBI Taxonomy" id="268505"/>
    <lineage>
        <taxon>Eukaryota</taxon>
        <taxon>Fungi</taxon>
        <taxon>Dikarya</taxon>
        <taxon>Ascomycota</taxon>
        <taxon>Pezizomycotina</taxon>
        <taxon>Sordariomycetes</taxon>
        <taxon>Hypocreomycetidae</taxon>
        <taxon>Hypocreales</taxon>
        <taxon>Ophiocordycipitaceae</taxon>
        <taxon>Ophiocordyceps</taxon>
    </lineage>
</organism>
<dbReference type="STRING" id="268505.A0A2A9PGB9"/>
<protein>
    <recommendedName>
        <fullName evidence="3">MutL C-terminal dimerisation domain-containing protein</fullName>
    </recommendedName>
</protein>
<proteinExistence type="inferred from homology"/>
<dbReference type="SUPFAM" id="SSF118116">
    <property type="entry name" value="DNA mismatch repair protein MutL"/>
    <property type="match status" value="1"/>
</dbReference>
<dbReference type="Pfam" id="PF13589">
    <property type="entry name" value="HATPase_c_3"/>
    <property type="match status" value="1"/>
</dbReference>
<dbReference type="Pfam" id="PF08676">
    <property type="entry name" value="MutL_C"/>
    <property type="match status" value="1"/>
</dbReference>
<reference evidence="4 5" key="1">
    <citation type="journal article" date="2015" name="BMC Genomics">
        <title>Gene expression during zombie ant biting behavior reflects the complexity underlying fungal parasitic behavioral manipulation.</title>
        <authorList>
            <person name="de Bekker C."/>
            <person name="Ohm R.A."/>
            <person name="Loreto R.G."/>
            <person name="Sebastian A."/>
            <person name="Albert I."/>
            <person name="Merrow M."/>
            <person name="Brachmann A."/>
            <person name="Hughes D.P."/>
        </authorList>
    </citation>
    <scope>NUCLEOTIDE SEQUENCE [LARGE SCALE GENOMIC DNA]</scope>
    <source>
        <strain evidence="4 5">SC16a</strain>
    </source>
</reference>
<accession>A0A2A9PGB9</accession>
<dbReference type="SMART" id="SM00853">
    <property type="entry name" value="MutL_C"/>
    <property type="match status" value="1"/>
</dbReference>
<name>A0A2A9PGB9_OPHUN</name>
<dbReference type="GO" id="GO:0016887">
    <property type="term" value="F:ATP hydrolysis activity"/>
    <property type="evidence" value="ECO:0007669"/>
    <property type="project" value="InterPro"/>
</dbReference>
<dbReference type="Gene3D" id="3.30.1370.100">
    <property type="entry name" value="MutL, C-terminal domain, regulatory subdomain"/>
    <property type="match status" value="1"/>
</dbReference>
<dbReference type="PANTHER" id="PTHR10073">
    <property type="entry name" value="DNA MISMATCH REPAIR PROTEIN MLH, PMS, MUTL"/>
    <property type="match status" value="1"/>
</dbReference>
<dbReference type="GO" id="GO:0005524">
    <property type="term" value="F:ATP binding"/>
    <property type="evidence" value="ECO:0007669"/>
    <property type="project" value="InterPro"/>
</dbReference>
<dbReference type="PANTHER" id="PTHR10073:SF47">
    <property type="entry name" value="DNA MISMATCH REPAIR PROTEIN MLH3"/>
    <property type="match status" value="1"/>
</dbReference>
<dbReference type="InterPro" id="IPR014790">
    <property type="entry name" value="MutL_C"/>
</dbReference>
<dbReference type="InterPro" id="IPR036890">
    <property type="entry name" value="HATPase_C_sf"/>
</dbReference>
<evidence type="ECO:0000313" key="5">
    <source>
        <dbReference type="Proteomes" id="UP000037136"/>
    </source>
</evidence>
<dbReference type="EMBL" id="LAZP02000140">
    <property type="protein sequence ID" value="PFH60264.1"/>
    <property type="molecule type" value="Genomic_DNA"/>
</dbReference>
<comment type="similarity">
    <text evidence="1">Belongs to the DNA mismatch repair MutL/HexB family.</text>
</comment>
<evidence type="ECO:0000313" key="4">
    <source>
        <dbReference type="EMBL" id="PFH60264.1"/>
    </source>
</evidence>
<feature type="region of interest" description="Disordered" evidence="2">
    <location>
        <begin position="462"/>
        <end position="490"/>
    </location>
</feature>
<dbReference type="AlphaFoldDB" id="A0A2A9PGB9"/>
<dbReference type="GO" id="GO:0006298">
    <property type="term" value="P:mismatch repair"/>
    <property type="evidence" value="ECO:0007669"/>
    <property type="project" value="InterPro"/>
</dbReference>
<evidence type="ECO:0000256" key="2">
    <source>
        <dbReference type="SAM" id="MobiDB-lite"/>
    </source>
</evidence>
<feature type="domain" description="MutL C-terminal dimerisation" evidence="3">
    <location>
        <begin position="577"/>
        <end position="759"/>
    </location>
</feature>
<evidence type="ECO:0000256" key="1">
    <source>
        <dbReference type="ARBA" id="ARBA00006082"/>
    </source>
</evidence>
<dbReference type="InterPro" id="IPR042121">
    <property type="entry name" value="MutL_C_regsub"/>
</dbReference>
<feature type="compositionally biased region" description="Polar residues" evidence="2">
    <location>
        <begin position="381"/>
        <end position="395"/>
    </location>
</feature>